<keyword evidence="7" id="KW-0436">Ligase</keyword>
<dbReference type="OrthoDB" id="9806320at2"/>
<feature type="transmembrane region" description="Helical" evidence="5">
    <location>
        <begin position="57"/>
        <end position="73"/>
    </location>
</feature>
<comment type="subcellular location">
    <subcellularLocation>
        <location evidence="1">Membrane</location>
        <topology evidence="1">Multi-pass membrane protein</topology>
    </subcellularLocation>
</comment>
<dbReference type="GO" id="GO:0016874">
    <property type="term" value="F:ligase activity"/>
    <property type="evidence" value="ECO:0007669"/>
    <property type="project" value="UniProtKB-KW"/>
</dbReference>
<feature type="domain" description="O-antigen ligase-related" evidence="6">
    <location>
        <begin position="222"/>
        <end position="370"/>
    </location>
</feature>
<feature type="transmembrane region" description="Helical" evidence="5">
    <location>
        <begin position="385"/>
        <end position="406"/>
    </location>
</feature>
<evidence type="ECO:0000256" key="2">
    <source>
        <dbReference type="ARBA" id="ARBA00022692"/>
    </source>
</evidence>
<protein>
    <submittedName>
        <fullName evidence="7">O-Antigen ligase</fullName>
    </submittedName>
</protein>
<feature type="transmembrane region" description="Helical" evidence="5">
    <location>
        <begin position="418"/>
        <end position="439"/>
    </location>
</feature>
<dbReference type="InterPro" id="IPR051533">
    <property type="entry name" value="WaaL-like"/>
</dbReference>
<evidence type="ECO:0000256" key="1">
    <source>
        <dbReference type="ARBA" id="ARBA00004141"/>
    </source>
</evidence>
<gene>
    <name evidence="7" type="ORF">UC8_49140</name>
</gene>
<dbReference type="RefSeq" id="WP_068132803.1">
    <property type="nucleotide sequence ID" value="NZ_CP042914.1"/>
</dbReference>
<dbReference type="EMBL" id="CP042914">
    <property type="protein sequence ID" value="QEG42872.1"/>
    <property type="molecule type" value="Genomic_DNA"/>
</dbReference>
<feature type="transmembrane region" description="Helical" evidence="5">
    <location>
        <begin position="222"/>
        <end position="252"/>
    </location>
</feature>
<name>A0A5B9QXY1_9BACT</name>
<dbReference type="PANTHER" id="PTHR37422:SF23">
    <property type="entry name" value="TEICHURONIC ACID BIOSYNTHESIS PROTEIN TUAE"/>
    <property type="match status" value="1"/>
</dbReference>
<evidence type="ECO:0000256" key="4">
    <source>
        <dbReference type="ARBA" id="ARBA00023136"/>
    </source>
</evidence>
<accession>A0A5B9QXY1</accession>
<feature type="transmembrane region" description="Helical" evidence="5">
    <location>
        <begin position="29"/>
        <end position="50"/>
    </location>
</feature>
<feature type="transmembrane region" description="Helical" evidence="5">
    <location>
        <begin position="355"/>
        <end position="379"/>
    </location>
</feature>
<dbReference type="Pfam" id="PF04932">
    <property type="entry name" value="Wzy_C"/>
    <property type="match status" value="1"/>
</dbReference>
<dbReference type="Proteomes" id="UP000325286">
    <property type="component" value="Chromosome"/>
</dbReference>
<keyword evidence="2 5" id="KW-0812">Transmembrane</keyword>
<keyword evidence="8" id="KW-1185">Reference proteome</keyword>
<feature type="transmembrane region" description="Helical" evidence="5">
    <location>
        <begin position="140"/>
        <end position="157"/>
    </location>
</feature>
<dbReference type="AlphaFoldDB" id="A0A5B9QXY1"/>
<feature type="transmembrane region" description="Helical" evidence="5">
    <location>
        <begin position="192"/>
        <end position="210"/>
    </location>
</feature>
<evidence type="ECO:0000313" key="7">
    <source>
        <dbReference type="EMBL" id="QEG42872.1"/>
    </source>
</evidence>
<sequence>MSLLTLLCLLAALVWVVHLIRLGNVPLAGLAILLVGTVCGPAFFAINGPLQISADRLLWVLVLGMFAVHWRLGKTDFRGLTRGDWCLLLLVLWLGISTQRGGPVPGDANPVARWLFYIVMPLGMYWVARGSKLEPRDVRLILNGFVGLGLYLAVTGWCEMRGWHAGVFPTYIVDPKIWEFYGRARGPLLNPAANGMLLTIAWGAAMLLWLQAGRLGKVLYGLAVLVIALGVYATLTRGVWVGGVLAAAILAYHHLPRWVSIVGLVAVMLVAGGAAIGMKDQLLRLKRDKNLSAAEAEKSLQLRPVLAIVAYEMFKDKPLTGFGYGHYFAHSRPYHDTLKYGTRLSSARPYMQHNVLLSILVDAGLAGLLPLLFLLFYWFSCAWKLVVAVGPPLAVRQLGLLMLMAMGSYWVNGMFQDVSIIPMVHMFLFYLAGLTVGTWQRLASAGRPSSVVENRRAAMPRELVCG</sequence>
<dbReference type="PANTHER" id="PTHR37422">
    <property type="entry name" value="TEICHURONIC ACID BIOSYNTHESIS PROTEIN TUAE"/>
    <property type="match status" value="1"/>
</dbReference>
<keyword evidence="4 5" id="KW-0472">Membrane</keyword>
<dbReference type="KEGG" id="rul:UC8_49140"/>
<evidence type="ECO:0000313" key="8">
    <source>
        <dbReference type="Proteomes" id="UP000325286"/>
    </source>
</evidence>
<proteinExistence type="predicted"/>
<dbReference type="InterPro" id="IPR007016">
    <property type="entry name" value="O-antigen_ligase-rel_domated"/>
</dbReference>
<dbReference type="GO" id="GO:0016020">
    <property type="term" value="C:membrane"/>
    <property type="evidence" value="ECO:0007669"/>
    <property type="project" value="UniProtKB-SubCell"/>
</dbReference>
<feature type="transmembrane region" description="Helical" evidence="5">
    <location>
        <begin position="111"/>
        <end position="128"/>
    </location>
</feature>
<keyword evidence="3 5" id="KW-1133">Transmembrane helix</keyword>
<evidence type="ECO:0000256" key="3">
    <source>
        <dbReference type="ARBA" id="ARBA00022989"/>
    </source>
</evidence>
<evidence type="ECO:0000256" key="5">
    <source>
        <dbReference type="SAM" id="Phobius"/>
    </source>
</evidence>
<reference evidence="7 8" key="1">
    <citation type="submission" date="2019-08" db="EMBL/GenBank/DDBJ databases">
        <title>Deep-cultivation of Planctomycetes and their phenomic and genomic characterization uncovers novel biology.</title>
        <authorList>
            <person name="Wiegand S."/>
            <person name="Jogler M."/>
            <person name="Boedeker C."/>
            <person name="Pinto D."/>
            <person name="Vollmers J."/>
            <person name="Rivas-Marin E."/>
            <person name="Kohn T."/>
            <person name="Peeters S.H."/>
            <person name="Heuer A."/>
            <person name="Rast P."/>
            <person name="Oberbeckmann S."/>
            <person name="Bunk B."/>
            <person name="Jeske O."/>
            <person name="Meyerdierks A."/>
            <person name="Storesund J.E."/>
            <person name="Kallscheuer N."/>
            <person name="Luecker S."/>
            <person name="Lage O.M."/>
            <person name="Pohl T."/>
            <person name="Merkel B.J."/>
            <person name="Hornburger P."/>
            <person name="Mueller R.-W."/>
            <person name="Bruemmer F."/>
            <person name="Labrenz M."/>
            <person name="Spormann A.M."/>
            <person name="Op den Camp H."/>
            <person name="Overmann J."/>
            <person name="Amann R."/>
            <person name="Jetten M.S.M."/>
            <person name="Mascher T."/>
            <person name="Medema M.H."/>
            <person name="Devos D.P."/>
            <person name="Kaster A.-K."/>
            <person name="Ovreas L."/>
            <person name="Rohde M."/>
            <person name="Galperin M.Y."/>
            <person name="Jogler C."/>
        </authorList>
    </citation>
    <scope>NUCLEOTIDE SEQUENCE [LARGE SCALE GENOMIC DNA]</scope>
    <source>
        <strain evidence="7 8">UC8</strain>
    </source>
</reference>
<organism evidence="7 8">
    <name type="scientific">Roseimaritima ulvae</name>
    <dbReference type="NCBI Taxonomy" id="980254"/>
    <lineage>
        <taxon>Bacteria</taxon>
        <taxon>Pseudomonadati</taxon>
        <taxon>Planctomycetota</taxon>
        <taxon>Planctomycetia</taxon>
        <taxon>Pirellulales</taxon>
        <taxon>Pirellulaceae</taxon>
        <taxon>Roseimaritima</taxon>
    </lineage>
</organism>
<evidence type="ECO:0000259" key="6">
    <source>
        <dbReference type="Pfam" id="PF04932"/>
    </source>
</evidence>
<feature type="transmembrane region" description="Helical" evidence="5">
    <location>
        <begin position="258"/>
        <end position="278"/>
    </location>
</feature>